<evidence type="ECO:0000259" key="1">
    <source>
        <dbReference type="Pfam" id="PF12697"/>
    </source>
</evidence>
<protein>
    <submittedName>
        <fullName evidence="2">Hydrolase</fullName>
    </submittedName>
</protein>
<reference evidence="2" key="1">
    <citation type="submission" date="2021-01" db="EMBL/GenBank/DDBJ databases">
        <title>Whole genome shotgun sequence of Actinoplanes ferrugineus NBRC 15555.</title>
        <authorList>
            <person name="Komaki H."/>
            <person name="Tamura T."/>
        </authorList>
    </citation>
    <scope>NUCLEOTIDE SEQUENCE</scope>
    <source>
        <strain evidence="2">NBRC 15555</strain>
    </source>
</reference>
<feature type="domain" description="AB hydrolase-1" evidence="1">
    <location>
        <begin position="2"/>
        <end position="233"/>
    </location>
</feature>
<dbReference type="GO" id="GO:0016787">
    <property type="term" value="F:hydrolase activity"/>
    <property type="evidence" value="ECO:0007669"/>
    <property type="project" value="UniProtKB-KW"/>
</dbReference>
<sequence length="248" mass="25757">MLIHGIGSRWQVWKPVLDALAERHEVIAPDLPGFGGTRWDGVPGSVPHLADRVEAFLDSAAITHPVLGGSSLGGGVALELARRGRARSVVAFSPVGFAGPAGAVWSRAVVGSARTGGAAVKPLLPRLLATRAGRVALCGVFFGHPGALPPAECLADAHALLAAPGFPAARRHLGRWRLPTPVPDVPITIAWGTRDLVLPYVQAARARTLLPGARHVRLPGCGHLPFADDPQTCIRLLLEARPAGAAGS</sequence>
<dbReference type="PANTHER" id="PTHR43798">
    <property type="entry name" value="MONOACYLGLYCEROL LIPASE"/>
    <property type="match status" value="1"/>
</dbReference>
<dbReference type="Pfam" id="PF12697">
    <property type="entry name" value="Abhydrolase_6"/>
    <property type="match status" value="1"/>
</dbReference>
<proteinExistence type="predicted"/>
<keyword evidence="2" id="KW-0378">Hydrolase</keyword>
<organism evidence="2 3">
    <name type="scientific">Paractinoplanes ferrugineus</name>
    <dbReference type="NCBI Taxonomy" id="113564"/>
    <lineage>
        <taxon>Bacteria</taxon>
        <taxon>Bacillati</taxon>
        <taxon>Actinomycetota</taxon>
        <taxon>Actinomycetes</taxon>
        <taxon>Micromonosporales</taxon>
        <taxon>Micromonosporaceae</taxon>
        <taxon>Paractinoplanes</taxon>
    </lineage>
</organism>
<dbReference type="PANTHER" id="PTHR43798:SF33">
    <property type="entry name" value="HYDROLASE, PUTATIVE (AFU_ORTHOLOGUE AFUA_2G14860)-RELATED"/>
    <property type="match status" value="1"/>
</dbReference>
<dbReference type="Proteomes" id="UP000598174">
    <property type="component" value="Unassembled WGS sequence"/>
</dbReference>
<comment type="caution">
    <text evidence="2">The sequence shown here is derived from an EMBL/GenBank/DDBJ whole genome shotgun (WGS) entry which is preliminary data.</text>
</comment>
<dbReference type="EMBL" id="BOMM01000060">
    <property type="protein sequence ID" value="GIE15014.1"/>
    <property type="molecule type" value="Genomic_DNA"/>
</dbReference>
<dbReference type="InterPro" id="IPR000073">
    <property type="entry name" value="AB_hydrolase_1"/>
</dbReference>
<gene>
    <name evidence="2" type="ORF">Afe05nite_68540</name>
</gene>
<dbReference type="AlphaFoldDB" id="A0A919J7H2"/>
<dbReference type="InterPro" id="IPR029058">
    <property type="entry name" value="AB_hydrolase_fold"/>
</dbReference>
<keyword evidence="3" id="KW-1185">Reference proteome</keyword>
<evidence type="ECO:0000313" key="2">
    <source>
        <dbReference type="EMBL" id="GIE15014.1"/>
    </source>
</evidence>
<dbReference type="PRINTS" id="PR00111">
    <property type="entry name" value="ABHYDROLASE"/>
</dbReference>
<evidence type="ECO:0000313" key="3">
    <source>
        <dbReference type="Proteomes" id="UP000598174"/>
    </source>
</evidence>
<dbReference type="GO" id="GO:0016020">
    <property type="term" value="C:membrane"/>
    <property type="evidence" value="ECO:0007669"/>
    <property type="project" value="TreeGrafter"/>
</dbReference>
<dbReference type="Gene3D" id="3.40.50.1820">
    <property type="entry name" value="alpha/beta hydrolase"/>
    <property type="match status" value="1"/>
</dbReference>
<accession>A0A919J7H2</accession>
<name>A0A919J7H2_9ACTN</name>
<dbReference type="InterPro" id="IPR050266">
    <property type="entry name" value="AB_hydrolase_sf"/>
</dbReference>
<dbReference type="SUPFAM" id="SSF53474">
    <property type="entry name" value="alpha/beta-Hydrolases"/>
    <property type="match status" value="1"/>
</dbReference>